<evidence type="ECO:0000256" key="13">
    <source>
        <dbReference type="ARBA" id="ARBA00022833"/>
    </source>
</evidence>
<dbReference type="InterPro" id="IPR036365">
    <property type="entry name" value="PGBD-like_sf"/>
</dbReference>
<feature type="binding site" evidence="22">
    <location>
        <position position="167"/>
    </location>
    <ligand>
        <name>Ca(2+)</name>
        <dbReference type="ChEBI" id="CHEBI:29108"/>
        <label>3</label>
    </ligand>
</feature>
<comment type="cofactor">
    <cofactor evidence="22">
        <name>Ca(2+)</name>
        <dbReference type="ChEBI" id="CHEBI:29108"/>
    </cofactor>
    <text evidence="22">Can bind about 5 Ca(2+) ions per subunit.</text>
</comment>
<feature type="domain" description="Peptidase metallopeptidase" evidence="27">
    <location>
        <begin position="86"/>
        <end position="259"/>
    </location>
</feature>
<dbReference type="GO" id="GO:0006508">
    <property type="term" value="P:proteolysis"/>
    <property type="evidence" value="ECO:0007669"/>
    <property type="project" value="UniProtKB-KW"/>
</dbReference>
<evidence type="ECO:0000256" key="23">
    <source>
        <dbReference type="PIRSR" id="PIRSR621190-4"/>
    </source>
</evidence>
<dbReference type="SUPFAM" id="SSF50923">
    <property type="entry name" value="Hemopexin-like domain"/>
    <property type="match status" value="1"/>
</dbReference>
<evidence type="ECO:0000256" key="3">
    <source>
        <dbReference type="ARBA" id="ARBA00010370"/>
    </source>
</evidence>
<dbReference type="InterPro" id="IPR036375">
    <property type="entry name" value="Hemopexin-like_dom_sf"/>
</dbReference>
<dbReference type="SUPFAM" id="SSF55486">
    <property type="entry name" value="Metalloproteases ('zincins'), catalytic domain"/>
    <property type="match status" value="1"/>
</dbReference>
<comment type="subcellular location">
    <subcellularLocation>
        <location evidence="1">Membrane</location>
        <topology evidence="1">Single-pass type I membrane protein</topology>
    </subcellularLocation>
    <subcellularLocation>
        <location evidence="2">Secreted</location>
        <location evidence="2">Extracellular space</location>
        <location evidence="2">Extracellular matrix</location>
    </subcellularLocation>
</comment>
<dbReference type="Pfam" id="PF01471">
    <property type="entry name" value="PG_binding_1"/>
    <property type="match status" value="1"/>
</dbReference>
<dbReference type="FunFam" id="3.40.390.10:FF:000007">
    <property type="entry name" value="Collagenase 3"/>
    <property type="match status" value="1"/>
</dbReference>
<keyword evidence="6" id="KW-0645">Protease</keyword>
<dbReference type="InterPro" id="IPR002477">
    <property type="entry name" value="Peptidoglycan-bd-like"/>
</dbReference>
<feature type="binding site" evidence="22">
    <location>
        <position position="193"/>
    </location>
    <ligand>
        <name>Ca(2+)</name>
        <dbReference type="ChEBI" id="CHEBI:29108"/>
        <label>3</label>
    </ligand>
</feature>
<feature type="active site" evidence="20">
    <location>
        <position position="214"/>
    </location>
</feature>
<evidence type="ECO:0000256" key="21">
    <source>
        <dbReference type="PIRSR" id="PIRSR001191-2"/>
    </source>
</evidence>
<reference evidence="28 29" key="1">
    <citation type="journal article" date="2007" name="Nature">
        <title>The medaka draft genome and insights into vertebrate genome evolution.</title>
        <authorList>
            <person name="Kasahara M."/>
            <person name="Naruse K."/>
            <person name="Sasaki S."/>
            <person name="Nakatani Y."/>
            <person name="Qu W."/>
            <person name="Ahsan B."/>
            <person name="Yamada T."/>
            <person name="Nagayasu Y."/>
            <person name="Doi K."/>
            <person name="Kasai Y."/>
            <person name="Jindo T."/>
            <person name="Kobayashi D."/>
            <person name="Shimada A."/>
            <person name="Toyoda A."/>
            <person name="Kuroki Y."/>
            <person name="Fujiyama A."/>
            <person name="Sasaki T."/>
            <person name="Shimizu A."/>
            <person name="Asakawa S."/>
            <person name="Shimizu N."/>
            <person name="Hashimoto S."/>
            <person name="Yang J."/>
            <person name="Lee Y."/>
            <person name="Matsushima K."/>
            <person name="Sugano S."/>
            <person name="Sakaizumi M."/>
            <person name="Narita T."/>
            <person name="Ohishi K."/>
            <person name="Haga S."/>
            <person name="Ohta F."/>
            <person name="Nomoto H."/>
            <person name="Nogata K."/>
            <person name="Morishita T."/>
            <person name="Endo T."/>
            <person name="Shin-I T."/>
            <person name="Takeda H."/>
            <person name="Morishita S."/>
            <person name="Kohara Y."/>
        </authorList>
    </citation>
    <scope>NUCLEOTIDE SEQUENCE [LARGE SCALE GENOMIC DNA]</scope>
    <source>
        <strain evidence="28 29">Hd-rR</strain>
    </source>
</reference>
<feature type="repeat" description="Hemopexin" evidence="24">
    <location>
        <begin position="448"/>
        <end position="496"/>
    </location>
</feature>
<feature type="binding site" description="in inhibited form" evidence="22">
    <location>
        <position position="64"/>
    </location>
    <ligand>
        <name>Zn(2+)</name>
        <dbReference type="ChEBI" id="CHEBI:29105"/>
        <label>2</label>
        <note>catalytic</note>
    </ligand>
</feature>
<dbReference type="STRING" id="8090.ENSORLP00000019563"/>
<feature type="binding site" evidence="22">
    <location>
        <position position="175"/>
    </location>
    <ligand>
        <name>Zn(2+)</name>
        <dbReference type="ChEBI" id="CHEBI:29105"/>
        <label>1</label>
    </ligand>
</feature>
<keyword evidence="5" id="KW-0272">Extracellular matrix</keyword>
<evidence type="ECO:0000259" key="27">
    <source>
        <dbReference type="SMART" id="SM00235"/>
    </source>
</evidence>
<evidence type="ECO:0000256" key="7">
    <source>
        <dbReference type="ARBA" id="ARBA00022685"/>
    </source>
</evidence>
<evidence type="ECO:0000256" key="4">
    <source>
        <dbReference type="ARBA" id="ARBA00022525"/>
    </source>
</evidence>
<evidence type="ECO:0000256" key="19">
    <source>
        <dbReference type="ARBA" id="ARBA00023157"/>
    </source>
</evidence>
<feature type="binding site" evidence="22">
    <location>
        <position position="186"/>
    </location>
    <ligand>
        <name>Ca(2+)</name>
        <dbReference type="ChEBI" id="CHEBI:29108"/>
        <label>2</label>
    </ligand>
</feature>
<feature type="compositionally biased region" description="Basic and acidic residues" evidence="25">
    <location>
        <begin position="512"/>
        <end position="539"/>
    </location>
</feature>
<feature type="binding site" evidence="22">
    <location>
        <position position="160"/>
    </location>
    <ligand>
        <name>Zn(2+)</name>
        <dbReference type="ChEBI" id="CHEBI:29105"/>
        <label>1</label>
    </ligand>
</feature>
<dbReference type="GO" id="GO:0004222">
    <property type="term" value="F:metalloendopeptidase activity"/>
    <property type="evidence" value="ECO:0000318"/>
    <property type="project" value="GO_Central"/>
</dbReference>
<dbReference type="FunFam" id="2.110.10.10:FF:000001">
    <property type="entry name" value="Matrix metallopeptidase 24"/>
    <property type="match status" value="1"/>
</dbReference>
<feature type="binding site" evidence="22">
    <location>
        <position position="188"/>
    </location>
    <ligand>
        <name>Zn(2+)</name>
        <dbReference type="ChEBI" id="CHEBI:29105"/>
        <label>1</label>
    </ligand>
</feature>
<dbReference type="SUPFAM" id="SSF47090">
    <property type="entry name" value="PGBD-like"/>
    <property type="match status" value="1"/>
</dbReference>
<evidence type="ECO:0000313" key="28">
    <source>
        <dbReference type="Ensembl" id="ENSORLP00000019563.2"/>
    </source>
</evidence>
<evidence type="ECO:0000256" key="12">
    <source>
        <dbReference type="ARBA" id="ARBA00022801"/>
    </source>
</evidence>
<dbReference type="CDD" id="cd00094">
    <property type="entry name" value="HX"/>
    <property type="match status" value="1"/>
</dbReference>
<reference evidence="28" key="2">
    <citation type="submission" date="2025-08" db="UniProtKB">
        <authorList>
            <consortium name="Ensembl"/>
        </authorList>
    </citation>
    <scope>IDENTIFICATION</scope>
    <source>
        <strain evidence="28">Hd-rR</strain>
    </source>
</reference>
<evidence type="ECO:0000256" key="20">
    <source>
        <dbReference type="PIRSR" id="PIRSR001191-1"/>
    </source>
</evidence>
<dbReference type="Ensembl" id="ENSORLT00000019564.2">
    <property type="protein sequence ID" value="ENSORLP00000019563.2"/>
    <property type="gene ID" value="ENSORLG00000015628.2"/>
</dbReference>
<feature type="binding site" evidence="22">
    <location>
        <position position="168"/>
    </location>
    <ligand>
        <name>Ca(2+)</name>
        <dbReference type="ChEBI" id="CHEBI:29108"/>
        <label>3</label>
    </ligand>
</feature>
<dbReference type="InterPro" id="IPR024079">
    <property type="entry name" value="MetalloPept_cat_dom_sf"/>
</dbReference>
<feature type="binding site" evidence="22">
    <location>
        <position position="193"/>
    </location>
    <ligand>
        <name>Ca(2+)</name>
        <dbReference type="ChEBI" id="CHEBI:29108"/>
        <label>1</label>
    </ligand>
</feature>
<dbReference type="GO" id="GO:0016020">
    <property type="term" value="C:membrane"/>
    <property type="evidence" value="ECO:0007669"/>
    <property type="project" value="UniProtKB-SubCell"/>
</dbReference>
<feature type="region of interest" description="Disordered" evidence="25">
    <location>
        <begin position="280"/>
        <end position="307"/>
    </location>
</feature>
<dbReference type="InParanoid" id="H2MLI4"/>
<keyword evidence="29" id="KW-1185">Reference proteome</keyword>
<feature type="repeat" description="Hemopexin" evidence="24">
    <location>
        <begin position="353"/>
        <end position="398"/>
    </location>
</feature>
<gene>
    <name evidence="28" type="primary">mmp15a</name>
</gene>
<feature type="transmembrane region" description="Helical" evidence="26">
    <location>
        <begin position="562"/>
        <end position="586"/>
    </location>
</feature>
<evidence type="ECO:0000256" key="15">
    <source>
        <dbReference type="ARBA" id="ARBA00022989"/>
    </source>
</evidence>
<keyword evidence="11" id="KW-0677">Repeat</keyword>
<feature type="binding site" evidence="22">
    <location>
        <position position="357"/>
    </location>
    <ligand>
        <name>Ca(2+)</name>
        <dbReference type="ChEBI" id="CHEBI:29108"/>
        <label>4</label>
    </ligand>
</feature>
<dbReference type="PANTHER" id="PTHR10201:SF25">
    <property type="entry name" value="MATRIX METALLOPROTEINASE-15"/>
    <property type="match status" value="1"/>
</dbReference>
<evidence type="ECO:0000256" key="11">
    <source>
        <dbReference type="ARBA" id="ARBA00022737"/>
    </source>
</evidence>
<keyword evidence="13 21" id="KW-0862">Zinc</keyword>
<dbReference type="eggNOG" id="KOG1565">
    <property type="taxonomic scope" value="Eukaryota"/>
</dbReference>
<dbReference type="InterPro" id="IPR018486">
    <property type="entry name" value="Hemopexin_CS"/>
</dbReference>
<evidence type="ECO:0000256" key="10">
    <source>
        <dbReference type="ARBA" id="ARBA00022729"/>
    </source>
</evidence>
<dbReference type="Pfam" id="PF00045">
    <property type="entry name" value="Hemopexin"/>
    <property type="match status" value="4"/>
</dbReference>
<dbReference type="Pfam" id="PF00413">
    <property type="entry name" value="Peptidase_M10"/>
    <property type="match status" value="1"/>
</dbReference>
<keyword evidence="18" id="KW-0865">Zymogen</keyword>
<dbReference type="SMART" id="SM00120">
    <property type="entry name" value="HX"/>
    <property type="match status" value="4"/>
</dbReference>
<dbReference type="InterPro" id="IPR000585">
    <property type="entry name" value="Hemopexin-like_dom"/>
</dbReference>
<evidence type="ECO:0000256" key="9">
    <source>
        <dbReference type="ARBA" id="ARBA00022723"/>
    </source>
</evidence>
<dbReference type="PROSITE" id="PS51642">
    <property type="entry name" value="HEMOPEXIN_2"/>
    <property type="match status" value="4"/>
</dbReference>
<keyword evidence="19" id="KW-1015">Disulfide bond</keyword>
<keyword evidence="12" id="KW-0378">Hydrolase</keyword>
<evidence type="ECO:0000256" key="6">
    <source>
        <dbReference type="ARBA" id="ARBA00022670"/>
    </source>
</evidence>
<evidence type="ECO:0000256" key="5">
    <source>
        <dbReference type="ARBA" id="ARBA00022530"/>
    </source>
</evidence>
<dbReference type="InterPro" id="IPR021158">
    <property type="entry name" value="Pept_M10A_Zn_BS"/>
</dbReference>
<evidence type="ECO:0000256" key="18">
    <source>
        <dbReference type="ARBA" id="ARBA00023145"/>
    </source>
</evidence>
<evidence type="ECO:0000256" key="17">
    <source>
        <dbReference type="ARBA" id="ARBA00023136"/>
    </source>
</evidence>
<feature type="binding site" evidence="22">
    <location>
        <position position="190"/>
    </location>
    <ligand>
        <name>Ca(2+)</name>
        <dbReference type="ChEBI" id="CHEBI:29108"/>
        <label>3</label>
    </ligand>
</feature>
<dbReference type="Bgee" id="ENSORLG00000015628">
    <property type="expression patterns" value="Expressed in muscle tissue and 12 other cell types or tissues"/>
</dbReference>
<evidence type="ECO:0000256" key="8">
    <source>
        <dbReference type="ARBA" id="ARBA00022692"/>
    </source>
</evidence>
<feature type="binding site" evidence="22">
    <location>
        <position position="312"/>
    </location>
    <ligand>
        <name>Ca(2+)</name>
        <dbReference type="ChEBI" id="CHEBI:29108"/>
        <label>4</label>
    </ligand>
</feature>
<keyword evidence="9 21" id="KW-0479">Metal-binding</keyword>
<feature type="binding site" evidence="22">
    <location>
        <position position="150"/>
    </location>
    <ligand>
        <name>Ca(2+)</name>
        <dbReference type="ChEBI" id="CHEBI:29108"/>
        <label>2</label>
    </ligand>
</feature>
<dbReference type="InterPro" id="IPR021190">
    <property type="entry name" value="Pept_M10A"/>
</dbReference>
<dbReference type="GO" id="GO:0031012">
    <property type="term" value="C:extracellular matrix"/>
    <property type="evidence" value="ECO:0007669"/>
    <property type="project" value="InterPro"/>
</dbReference>
<dbReference type="CDD" id="cd04278">
    <property type="entry name" value="ZnMc_MMP"/>
    <property type="match status" value="1"/>
</dbReference>
<comment type="cofactor">
    <cofactor evidence="22">
        <name>Zn(2+)</name>
        <dbReference type="ChEBI" id="CHEBI:29105"/>
    </cofactor>
    <text evidence="22">Binds 2 Zn(2+) ions per subunit.</text>
</comment>
<keyword evidence="8 26" id="KW-0812">Transmembrane</keyword>
<feature type="region of interest" description="Disordered" evidence="25">
    <location>
        <begin position="501"/>
        <end position="550"/>
    </location>
</feature>
<dbReference type="Proteomes" id="UP000001038">
    <property type="component" value="Chromosome 6"/>
</dbReference>
<evidence type="ECO:0000256" key="2">
    <source>
        <dbReference type="ARBA" id="ARBA00004498"/>
    </source>
</evidence>
<dbReference type="AlphaFoldDB" id="H2MLI4"/>
<keyword evidence="16" id="KW-0482">Metalloprotease</keyword>
<name>H2MLI4_ORYLA</name>
<dbReference type="InterPro" id="IPR006026">
    <property type="entry name" value="Peptidase_Metallo"/>
</dbReference>
<dbReference type="PRINTS" id="PR00138">
    <property type="entry name" value="MATRIXIN"/>
</dbReference>
<reference evidence="28" key="3">
    <citation type="submission" date="2025-09" db="UniProtKB">
        <authorList>
            <consortium name="Ensembl"/>
        </authorList>
    </citation>
    <scope>IDENTIFICATION</scope>
    <source>
        <strain evidence="28">Hd-rR</strain>
    </source>
</reference>
<feature type="binding site" evidence="21">
    <location>
        <position position="213"/>
    </location>
    <ligand>
        <name>Zn(2+)</name>
        <dbReference type="ChEBI" id="CHEBI:29105"/>
        <label>2</label>
        <note>catalytic</note>
    </ligand>
</feature>
<evidence type="ECO:0000256" key="16">
    <source>
        <dbReference type="ARBA" id="ARBA00023049"/>
    </source>
</evidence>
<evidence type="ECO:0000256" key="1">
    <source>
        <dbReference type="ARBA" id="ARBA00004479"/>
    </source>
</evidence>
<dbReference type="Gene3D" id="2.110.10.10">
    <property type="entry name" value="Hemopexin-like domain"/>
    <property type="match status" value="1"/>
</dbReference>
<keyword evidence="7" id="KW-0165">Cleavage on pair of basic residues</keyword>
<dbReference type="Gene3D" id="3.40.390.10">
    <property type="entry name" value="Collagenase (Catalytic Domain)"/>
    <property type="match status" value="1"/>
</dbReference>
<dbReference type="InterPro" id="IPR001818">
    <property type="entry name" value="Pept_M10_metallopeptidase"/>
</dbReference>
<feature type="binding site" evidence="21">
    <location>
        <position position="217"/>
    </location>
    <ligand>
        <name>Zn(2+)</name>
        <dbReference type="ChEBI" id="CHEBI:29105"/>
        <label>2</label>
        <note>catalytic</note>
    </ligand>
</feature>
<accession>H2MLI4</accession>
<dbReference type="GeneTree" id="ENSGT00940000156939"/>
<feature type="binding site" evidence="22">
    <location>
        <position position="359"/>
    </location>
    <ligand>
        <name>Ca(2+)</name>
        <dbReference type="ChEBI" id="CHEBI:29108"/>
        <label>5</label>
    </ligand>
</feature>
<dbReference type="HOGENOM" id="CLU_015489_8_1_1"/>
<keyword evidence="10" id="KW-0732">Signal</keyword>
<dbReference type="PROSITE" id="PS00546">
    <property type="entry name" value="CYSTEINE_SWITCH"/>
    <property type="match status" value="1"/>
</dbReference>
<dbReference type="GO" id="GO:0030574">
    <property type="term" value="P:collagen catabolic process"/>
    <property type="evidence" value="ECO:0000318"/>
    <property type="project" value="GO_Central"/>
</dbReference>
<keyword evidence="4" id="KW-0964">Secreted</keyword>
<feature type="binding site" evidence="22">
    <location>
        <position position="231"/>
    </location>
    <ligand>
        <name>Zn(2+)</name>
        <dbReference type="ChEBI" id="CHEBI:29105"/>
        <label>2</label>
        <note>catalytic</note>
    </ligand>
</feature>
<comment type="similarity">
    <text evidence="3">Belongs to the peptidase M10A family.</text>
</comment>
<organism evidence="28 29">
    <name type="scientific">Oryzias latipes</name>
    <name type="common">Japanese rice fish</name>
    <name type="synonym">Japanese killifish</name>
    <dbReference type="NCBI Taxonomy" id="8090"/>
    <lineage>
        <taxon>Eukaryota</taxon>
        <taxon>Metazoa</taxon>
        <taxon>Chordata</taxon>
        <taxon>Craniata</taxon>
        <taxon>Vertebrata</taxon>
        <taxon>Euteleostomi</taxon>
        <taxon>Actinopterygii</taxon>
        <taxon>Neopterygii</taxon>
        <taxon>Teleostei</taxon>
        <taxon>Neoteleostei</taxon>
        <taxon>Acanthomorphata</taxon>
        <taxon>Ovalentaria</taxon>
        <taxon>Atherinomorphae</taxon>
        <taxon>Beloniformes</taxon>
        <taxon>Adrianichthyidae</taxon>
        <taxon>Oryziinae</taxon>
        <taxon>Oryzias</taxon>
    </lineage>
</organism>
<feature type="modified residue" description="Phosphotyrosine; by PKDCC" evidence="23">
    <location>
        <position position="387"/>
    </location>
</feature>
<dbReference type="InterPro" id="IPR033739">
    <property type="entry name" value="M10A_MMP"/>
</dbReference>
<dbReference type="PROSITE" id="PS00024">
    <property type="entry name" value="HEMOPEXIN"/>
    <property type="match status" value="1"/>
</dbReference>
<feature type="repeat" description="Hemopexin" evidence="24">
    <location>
        <begin position="400"/>
        <end position="447"/>
    </location>
</feature>
<keyword evidence="15 26" id="KW-1133">Transmembrane helix</keyword>
<dbReference type="SMART" id="SM00235">
    <property type="entry name" value="ZnMc"/>
    <property type="match status" value="1"/>
</dbReference>
<dbReference type="GO" id="GO:0008270">
    <property type="term" value="F:zinc ion binding"/>
    <property type="evidence" value="ECO:0007669"/>
    <property type="project" value="InterPro"/>
</dbReference>
<evidence type="ECO:0000256" key="26">
    <source>
        <dbReference type="SAM" id="Phobius"/>
    </source>
</evidence>
<evidence type="ECO:0000256" key="14">
    <source>
        <dbReference type="ARBA" id="ARBA00022837"/>
    </source>
</evidence>
<sequence length="609" mass="70020">EFPFFMQAWLRHFGYLSQVSRQMSTMQSAQILSKAISDMQRFYGLEVTGVLDTATIKAMRQPRCGLPDIEPEEPEDRARKKRYALTGQQWDKDHITYSIMNQNIPSSLGEERTSGAIRRAFDIWRRVTPLTFQELPAVNNINSSQAELSDILLLFASGFHGDMSLFDGEGGSLAHAYYPGPGIGGDTHFDSDEPWTLDSENPEGIDLFLVAVHELGHALGLQHSENPNAMMAPFYQWIHPQNFTLHEDDIKGIQYIYGKRLATHTVYTAILELSRHLPEPVTPPIRKETSPPPRHPKRPDNQPPDICDGNFDTVTVLRGEMFVFKGRWFWRVRRKRVLDNYPMPISVFWIGLPSDIDAAYERRDGKFVFFKDDQYWVFREADVLPGYPQPLYEYGRGLPMHKIDTALWWEPSGNTYFFTGDRYWCFSEDTRTTDRESPKPISTWGRIPHSPKGAFLSEDGAYTYFYKGSSYWRFDNKRSEADKGYPRSILKDFMGCVGIPDPKPDPELELDREEKPVRPADRGKDEHKEPEDDKSSKSDDAEDGEDKEKNLVIPVANNESKVMTLIMVTVPLVLILCILILIFAILRTLQNKEPPRALVHCKRSLQDWV</sequence>
<keyword evidence="14 22" id="KW-0106">Calcium</keyword>
<feature type="binding site" evidence="22">
    <location>
        <position position="184"/>
    </location>
    <ligand>
        <name>Ca(2+)</name>
        <dbReference type="ChEBI" id="CHEBI:29108"/>
        <label>2</label>
    </ligand>
</feature>
<feature type="binding site" evidence="22">
    <location>
        <position position="406"/>
    </location>
    <ligand>
        <name>Ca(2+)</name>
        <dbReference type="ChEBI" id="CHEBI:29108"/>
        <label>5</label>
    </ligand>
</feature>
<feature type="binding site" evidence="21">
    <location>
        <position position="223"/>
    </location>
    <ligand>
        <name>Zn(2+)</name>
        <dbReference type="ChEBI" id="CHEBI:29105"/>
        <label>2</label>
        <note>catalytic</note>
    </ligand>
</feature>
<dbReference type="InterPro" id="IPR021805">
    <property type="entry name" value="Pept_M10A_metallopeptidase_C"/>
</dbReference>
<protein>
    <submittedName>
        <fullName evidence="28">Matrix metallopeptidase 15a</fullName>
    </submittedName>
</protein>
<evidence type="ECO:0000256" key="25">
    <source>
        <dbReference type="SAM" id="MobiDB-lite"/>
    </source>
</evidence>
<dbReference type="Pfam" id="PF11857">
    <property type="entry name" value="DUF3377"/>
    <property type="match status" value="1"/>
</dbReference>
<evidence type="ECO:0000256" key="24">
    <source>
        <dbReference type="PROSITE-ProRule" id="PRU01011"/>
    </source>
</evidence>
<keyword evidence="17 26" id="KW-0472">Membrane</keyword>
<proteinExistence type="inferred from homology"/>
<dbReference type="PANTHER" id="PTHR10201">
    <property type="entry name" value="MATRIX METALLOPROTEINASE"/>
    <property type="match status" value="1"/>
</dbReference>
<dbReference type="InterPro" id="IPR018487">
    <property type="entry name" value="Hemopexin-like_repeat"/>
</dbReference>
<dbReference type="PIRSF" id="PIRSF001191">
    <property type="entry name" value="Peptidase_M10A_matrix"/>
    <property type="match status" value="1"/>
</dbReference>
<dbReference type="GO" id="GO:0005615">
    <property type="term" value="C:extracellular space"/>
    <property type="evidence" value="ECO:0000318"/>
    <property type="project" value="GO_Central"/>
</dbReference>
<evidence type="ECO:0000256" key="22">
    <source>
        <dbReference type="PIRSR" id="PIRSR621190-2"/>
    </source>
</evidence>
<evidence type="ECO:0000313" key="29">
    <source>
        <dbReference type="Proteomes" id="UP000001038"/>
    </source>
</evidence>
<feature type="repeat" description="Hemopexin" evidence="24">
    <location>
        <begin position="304"/>
        <end position="352"/>
    </location>
</feature>
<feature type="binding site" evidence="22">
    <location>
        <position position="162"/>
    </location>
    <ligand>
        <name>Zn(2+)</name>
        <dbReference type="ChEBI" id="CHEBI:29105"/>
        <label>1</label>
    </ligand>
</feature>
<dbReference type="GO" id="GO:0030198">
    <property type="term" value="P:extracellular matrix organization"/>
    <property type="evidence" value="ECO:0000318"/>
    <property type="project" value="GO_Central"/>
</dbReference>